<proteinExistence type="predicted"/>
<gene>
    <name evidence="1" type="ORF">NQF64_06070</name>
</gene>
<comment type="caution">
    <text evidence="1">The sequence shown here is derived from an EMBL/GenBank/DDBJ whole genome shotgun (WGS) entry which is preliminary data.</text>
</comment>
<organism evidence="1 2">
    <name type="scientific">Bombella saccharophila</name>
    <dbReference type="NCBI Taxonomy" id="2967338"/>
    <lineage>
        <taxon>Bacteria</taxon>
        <taxon>Pseudomonadati</taxon>
        <taxon>Pseudomonadota</taxon>
        <taxon>Alphaproteobacteria</taxon>
        <taxon>Acetobacterales</taxon>
        <taxon>Acetobacteraceae</taxon>
        <taxon>Bombella</taxon>
    </lineage>
</organism>
<keyword evidence="2" id="KW-1185">Reference proteome</keyword>
<accession>A0ABT3W812</accession>
<dbReference type="EMBL" id="JANIDW010000002">
    <property type="protein sequence ID" value="MCX5614808.1"/>
    <property type="molecule type" value="Genomic_DNA"/>
</dbReference>
<name>A0ABT3W812_9PROT</name>
<reference evidence="1 2" key="1">
    <citation type="submission" date="2022-07" db="EMBL/GenBank/DDBJ databases">
        <title>Bombella genomes.</title>
        <authorList>
            <person name="Harer L."/>
            <person name="Styblova S."/>
            <person name="Ehrmann M."/>
        </authorList>
    </citation>
    <scope>NUCLEOTIDE SEQUENCE [LARGE SCALE GENOMIC DNA]</scope>
    <source>
        <strain evidence="1 2">TMW 2.2558</strain>
    </source>
</reference>
<sequence>MMKGSALKRAWYRVGYVMVLLVSGAILLSSARAEGLDRVYEVQAELTPTPLVVGTATPPQDILAAKLGPNIRRGQVQKNVDLGQGVYKLGRYRMQVRLHSGPHGGYDNGTMNYNITAVLNRVTNNHTVSIFTRVKGVLKLHDGQAYAQLSTNRYFAGVVQIKAIAVGF</sequence>
<evidence type="ECO:0000313" key="1">
    <source>
        <dbReference type="EMBL" id="MCX5614808.1"/>
    </source>
</evidence>
<evidence type="ECO:0000313" key="2">
    <source>
        <dbReference type="Proteomes" id="UP001165648"/>
    </source>
</evidence>
<dbReference type="Proteomes" id="UP001165648">
    <property type="component" value="Unassembled WGS sequence"/>
</dbReference>
<protein>
    <submittedName>
        <fullName evidence="1">Uncharacterized protein</fullName>
    </submittedName>
</protein>
<dbReference type="RefSeq" id="WP_266106814.1">
    <property type="nucleotide sequence ID" value="NZ_JANIDW010000002.1"/>
</dbReference>